<accession>S4PWR7</accession>
<evidence type="ECO:0000313" key="2">
    <source>
        <dbReference type="EMBL" id="JAA86242.1"/>
    </source>
</evidence>
<sequence length="142" mass="14644">MRRGRRVGLAGVGRGGRGGGVHAAVRGLGAAAAARAALPILSVCSRCGVGRLGGGVVSRLWLRRGSSGIGGRCLLVVGTLAGVVSRSRRCRRVSVRVCRLRSRRGLVSSVVSCRCGALSPVRRGGRSRRHGVPRLAAVSRTS</sequence>
<feature type="region of interest" description="Disordered" evidence="1">
    <location>
        <begin position="122"/>
        <end position="142"/>
    </location>
</feature>
<dbReference type="AlphaFoldDB" id="S4PWR7"/>
<name>S4PWR7_9NEOP</name>
<dbReference type="EMBL" id="GAIX01006318">
    <property type="protein sequence ID" value="JAA86242.1"/>
    <property type="molecule type" value="Transcribed_RNA"/>
</dbReference>
<feature type="compositionally biased region" description="Basic residues" evidence="1">
    <location>
        <begin position="123"/>
        <end position="132"/>
    </location>
</feature>
<evidence type="ECO:0000256" key="1">
    <source>
        <dbReference type="SAM" id="MobiDB-lite"/>
    </source>
</evidence>
<reference evidence="2" key="2">
    <citation type="submission" date="2013-05" db="EMBL/GenBank/DDBJ databases">
        <authorList>
            <person name="Carter J.-M."/>
            <person name="Baker S.C."/>
            <person name="Pink R."/>
            <person name="Carter D.R.F."/>
            <person name="Collins A."/>
            <person name="Tomlin J."/>
            <person name="Gibbs M."/>
            <person name="Breuker C.J."/>
        </authorList>
    </citation>
    <scope>NUCLEOTIDE SEQUENCE</scope>
    <source>
        <tissue evidence="2">Ovary</tissue>
    </source>
</reference>
<proteinExistence type="predicted"/>
<reference evidence="2" key="1">
    <citation type="journal article" date="2013" name="BMC Genomics">
        <title>Unscrambling butterfly oogenesis.</title>
        <authorList>
            <person name="Carter J.M."/>
            <person name="Baker S.C."/>
            <person name="Pink R."/>
            <person name="Carter D.R."/>
            <person name="Collins A."/>
            <person name="Tomlin J."/>
            <person name="Gibbs M."/>
            <person name="Breuker C.J."/>
        </authorList>
    </citation>
    <scope>NUCLEOTIDE SEQUENCE</scope>
    <source>
        <tissue evidence="2">Ovary</tissue>
    </source>
</reference>
<organism evidence="2">
    <name type="scientific">Pararge aegeria</name>
    <name type="common">speckled wood butterfly</name>
    <dbReference type="NCBI Taxonomy" id="116150"/>
    <lineage>
        <taxon>Eukaryota</taxon>
        <taxon>Metazoa</taxon>
        <taxon>Ecdysozoa</taxon>
        <taxon>Arthropoda</taxon>
        <taxon>Hexapoda</taxon>
        <taxon>Insecta</taxon>
        <taxon>Pterygota</taxon>
        <taxon>Neoptera</taxon>
        <taxon>Endopterygota</taxon>
        <taxon>Lepidoptera</taxon>
        <taxon>Glossata</taxon>
        <taxon>Ditrysia</taxon>
        <taxon>Papilionoidea</taxon>
        <taxon>Nymphalidae</taxon>
        <taxon>Satyrinae</taxon>
        <taxon>Satyrini</taxon>
        <taxon>Parargina</taxon>
        <taxon>Pararge</taxon>
    </lineage>
</organism>
<protein>
    <submittedName>
        <fullName evidence="2">Uncharacterized protein</fullName>
    </submittedName>
</protein>
<feature type="non-terminal residue" evidence="2">
    <location>
        <position position="142"/>
    </location>
</feature>